<dbReference type="AlphaFoldDB" id="A0A0D6EK77"/>
<dbReference type="EMBL" id="CENE01000006">
    <property type="protein sequence ID" value="CEQ40374.1"/>
    <property type="molecule type" value="Genomic_DNA"/>
</dbReference>
<feature type="non-terminal residue" evidence="2">
    <location>
        <position position="1"/>
    </location>
</feature>
<dbReference type="PANTHER" id="PTHR11750">
    <property type="entry name" value="PROTEIN N-TERMINAL AMIDASE"/>
    <property type="match status" value="1"/>
</dbReference>
<dbReference type="PROSITE" id="PS50263">
    <property type="entry name" value="CN_HYDROLASE"/>
    <property type="match status" value="1"/>
</dbReference>
<dbReference type="Gene3D" id="3.60.110.10">
    <property type="entry name" value="Carbon-nitrogen hydrolase"/>
    <property type="match status" value="1"/>
</dbReference>
<dbReference type="SUPFAM" id="SSF56317">
    <property type="entry name" value="Carbon-nitrogen hydrolase"/>
    <property type="match status" value="1"/>
</dbReference>
<feature type="domain" description="CN hydrolase" evidence="1">
    <location>
        <begin position="1"/>
        <end position="222"/>
    </location>
</feature>
<evidence type="ECO:0000313" key="2">
    <source>
        <dbReference type="EMBL" id="CEQ40374.1"/>
    </source>
</evidence>
<organism evidence="2 3">
    <name type="scientific">Sporidiobolus salmonicolor</name>
    <name type="common">Yeast-like fungus</name>
    <name type="synonym">Sporobolomyces salmonicolor</name>
    <dbReference type="NCBI Taxonomy" id="5005"/>
    <lineage>
        <taxon>Eukaryota</taxon>
        <taxon>Fungi</taxon>
        <taxon>Dikarya</taxon>
        <taxon>Basidiomycota</taxon>
        <taxon>Pucciniomycotina</taxon>
        <taxon>Microbotryomycetes</taxon>
        <taxon>Sporidiobolales</taxon>
        <taxon>Sporidiobolaceae</taxon>
        <taxon>Sporobolomyces</taxon>
    </lineage>
</organism>
<dbReference type="GO" id="GO:0030163">
    <property type="term" value="P:protein catabolic process"/>
    <property type="evidence" value="ECO:0007669"/>
    <property type="project" value="TreeGrafter"/>
</dbReference>
<gene>
    <name evidence="2" type="primary">SPOSA6832_02001</name>
</gene>
<evidence type="ECO:0000259" key="1">
    <source>
        <dbReference type="PROSITE" id="PS50263"/>
    </source>
</evidence>
<keyword evidence="3" id="KW-1185">Reference proteome</keyword>
<dbReference type="InterPro" id="IPR003010">
    <property type="entry name" value="C-N_Hydrolase"/>
</dbReference>
<dbReference type="GO" id="GO:0008418">
    <property type="term" value="F:protein-N-terminal asparagine amidohydrolase activity"/>
    <property type="evidence" value="ECO:0007669"/>
    <property type="project" value="InterPro"/>
</dbReference>
<dbReference type="InterPro" id="IPR036526">
    <property type="entry name" value="C-N_Hydrolase_sf"/>
</dbReference>
<proteinExistence type="predicted"/>
<sequence length="227" mass="25218">MAFSALKLGCYVQVGLPTVSSSSSTSGPLYSNSTILVSPFGALVSVYSKHFLYETDFAWATPGPAFIALDLPFPPSSPFHSDRGRAFRLAPAICMDLNPKDFVAPFEAFEFASFAKQEKVDIVACSMSWLDSEPPRATAEEGEEEEGRTEWEKVHRTLGYWVMRMEPLMESRVAFVGCNRVGREGDTIFTGSSCAIELQDRPTVIKYATKRKEEVILAKVRLPPRED</sequence>
<dbReference type="GO" id="GO:0070773">
    <property type="term" value="F:protein-N-terminal glutamine amidohydrolase activity"/>
    <property type="evidence" value="ECO:0007669"/>
    <property type="project" value="InterPro"/>
</dbReference>
<protein>
    <submittedName>
        <fullName evidence="2">SPOSA6832_02001-mRNA-1:cds</fullName>
    </submittedName>
</protein>
<dbReference type="Proteomes" id="UP000243876">
    <property type="component" value="Unassembled WGS sequence"/>
</dbReference>
<reference evidence="3" key="1">
    <citation type="submission" date="2015-02" db="EMBL/GenBank/DDBJ databases">
        <authorList>
            <person name="Gon?alves P."/>
        </authorList>
    </citation>
    <scope>NUCLEOTIDE SEQUENCE [LARGE SCALE GENOMIC DNA]</scope>
</reference>
<dbReference type="OrthoDB" id="201515at2759"/>
<dbReference type="PANTHER" id="PTHR11750:SF26">
    <property type="entry name" value="PROTEIN N-TERMINAL AMIDASE"/>
    <property type="match status" value="1"/>
</dbReference>
<name>A0A0D6EK77_SPOSA</name>
<accession>A0A0D6EK77</accession>
<dbReference type="InterPro" id="IPR039703">
    <property type="entry name" value="Nta1"/>
</dbReference>
<evidence type="ECO:0000313" key="3">
    <source>
        <dbReference type="Proteomes" id="UP000243876"/>
    </source>
</evidence>